<proteinExistence type="predicted"/>
<sequence length="461" mass="53399">MLSCQLESLRDTFTAIFDEISNEERQMAEHKTIKYVKDEQDNGEPWFWIDVLCLPRDWERKMTLLNQLHTIYKEATAVLIWDRNLLERPEPAEKNYIEMTVRLNTGQWSRRLWTLPEAVLARRLYVAFKSGHVALNDMNKAYESAKNNVKDDYHFIWKAGRLFTSSITEIRCQMHTQELGPSESDLEPGLPVQRARKAIQFREASHPDDQTIVLASVLGLDMSRFVNIQPVQAARASVKFPQSQKSESVATKRMVEFLNALDETPGLGIPSGLIFLPQPKLPQDGYGWAPETWMHKQRYTYPLFRPLKKTGYMMPHGLHVEFPGLILHCPTPVISQKDFWIPVAKLSINWVKGEIDGAGTNVDHLRDHLKPSDEHCIILNAEKTRERWEAGLFVKRKGTLACGKVWRVTICRVWVRLETRTSKLQKLKADFQKDVLAQYFGERVDSQRWCIEESLLEVTKL</sequence>
<keyword evidence="3" id="KW-1185">Reference proteome</keyword>
<protein>
    <recommendedName>
        <fullName evidence="1">Heterokaryon incompatibility domain-containing protein</fullName>
    </recommendedName>
</protein>
<dbReference type="Proteomes" id="UP000256328">
    <property type="component" value="Unassembled WGS sequence"/>
</dbReference>
<dbReference type="PANTHER" id="PTHR39596">
    <property type="match status" value="1"/>
</dbReference>
<accession>A0A3D8T6Z8</accession>
<dbReference type="InterPro" id="IPR010730">
    <property type="entry name" value="HET"/>
</dbReference>
<dbReference type="PANTHER" id="PTHR39596:SF2">
    <property type="entry name" value="HET DOMAIN PROTEIN (AFU_ORTHOLOGUE AFUA_1G17550)-RELATED"/>
    <property type="match status" value="1"/>
</dbReference>
<comment type="caution">
    <text evidence="2">The sequence shown here is derived from an EMBL/GenBank/DDBJ whole genome shotgun (WGS) entry which is preliminary data.</text>
</comment>
<gene>
    <name evidence="2" type="ORF">BP5796_00063</name>
</gene>
<feature type="domain" description="Heterokaryon incompatibility" evidence="1">
    <location>
        <begin position="31"/>
        <end position="81"/>
    </location>
</feature>
<dbReference type="AlphaFoldDB" id="A0A3D8T6Z8"/>
<dbReference type="EMBL" id="PDLN01000001">
    <property type="protein sequence ID" value="RDW94300.1"/>
    <property type="molecule type" value="Genomic_DNA"/>
</dbReference>
<organism evidence="2 3">
    <name type="scientific">Coleophoma crateriformis</name>
    <dbReference type="NCBI Taxonomy" id="565419"/>
    <lineage>
        <taxon>Eukaryota</taxon>
        <taxon>Fungi</taxon>
        <taxon>Dikarya</taxon>
        <taxon>Ascomycota</taxon>
        <taxon>Pezizomycotina</taxon>
        <taxon>Leotiomycetes</taxon>
        <taxon>Helotiales</taxon>
        <taxon>Dermateaceae</taxon>
        <taxon>Coleophoma</taxon>
    </lineage>
</organism>
<evidence type="ECO:0000259" key="1">
    <source>
        <dbReference type="Pfam" id="PF06985"/>
    </source>
</evidence>
<evidence type="ECO:0000313" key="3">
    <source>
        <dbReference type="Proteomes" id="UP000256328"/>
    </source>
</evidence>
<name>A0A3D8T6Z8_9HELO</name>
<reference evidence="2 3" key="1">
    <citation type="journal article" date="2018" name="IMA Fungus">
        <title>IMA Genome-F 9: Draft genome sequence of Annulohypoxylon stygium, Aspergillus mulundensis, Berkeleyomyces basicola (syn. Thielaviopsis basicola), Ceratocystis smalleyi, two Cercospora beticola strains, Coleophoma cylindrospora, Fusarium fracticaudum, Phialophora cf. hyalina, and Morchella septimelata.</title>
        <authorList>
            <person name="Wingfield B.D."/>
            <person name="Bills G.F."/>
            <person name="Dong Y."/>
            <person name="Huang W."/>
            <person name="Nel W.J."/>
            <person name="Swalarsk-Parry B.S."/>
            <person name="Vaghefi N."/>
            <person name="Wilken P.M."/>
            <person name="An Z."/>
            <person name="de Beer Z.W."/>
            <person name="De Vos L."/>
            <person name="Chen L."/>
            <person name="Duong T.A."/>
            <person name="Gao Y."/>
            <person name="Hammerbacher A."/>
            <person name="Kikkert J.R."/>
            <person name="Li Y."/>
            <person name="Li H."/>
            <person name="Li K."/>
            <person name="Li Q."/>
            <person name="Liu X."/>
            <person name="Ma X."/>
            <person name="Naidoo K."/>
            <person name="Pethybridge S.J."/>
            <person name="Sun J."/>
            <person name="Steenkamp E.T."/>
            <person name="van der Nest M.A."/>
            <person name="van Wyk S."/>
            <person name="Wingfield M.J."/>
            <person name="Xiong C."/>
            <person name="Yue Q."/>
            <person name="Zhang X."/>
        </authorList>
    </citation>
    <scope>NUCLEOTIDE SEQUENCE [LARGE SCALE GENOMIC DNA]</scope>
    <source>
        <strain evidence="2 3">BP5796</strain>
    </source>
</reference>
<dbReference type="Pfam" id="PF06985">
    <property type="entry name" value="HET"/>
    <property type="match status" value="1"/>
</dbReference>
<evidence type="ECO:0000313" key="2">
    <source>
        <dbReference type="EMBL" id="RDW94300.1"/>
    </source>
</evidence>
<dbReference type="OrthoDB" id="2426273at2759"/>